<dbReference type="EMBL" id="AP017313">
    <property type="protein sequence ID" value="BAU52159.1"/>
    <property type="molecule type" value="Genomic_DNA"/>
</dbReference>
<evidence type="ECO:0000313" key="1">
    <source>
        <dbReference type="EMBL" id="BAU52159.1"/>
    </source>
</evidence>
<accession>A0A110B028</accession>
<proteinExistence type="predicted"/>
<organism evidence="1 2">
    <name type="scientific">Mucilaginibacter gotjawali</name>
    <dbReference type="NCBI Taxonomy" id="1550579"/>
    <lineage>
        <taxon>Bacteria</taxon>
        <taxon>Pseudomonadati</taxon>
        <taxon>Bacteroidota</taxon>
        <taxon>Sphingobacteriia</taxon>
        <taxon>Sphingobacteriales</taxon>
        <taxon>Sphingobacteriaceae</taxon>
        <taxon>Mucilaginibacter</taxon>
    </lineage>
</organism>
<protein>
    <submittedName>
        <fullName evidence="1">Uncharacterized protein</fullName>
    </submittedName>
</protein>
<sequence>MKSLRNFSIPFTGLKLGKHGFEFEVTDAFFDEFEYSLVKKANLKCQVELEKQETMIILNFRITGTIDTNCDRCLAPYPQYVDVREQQVAKFGEEAIDEDEEIIILTKNDHEIDISKLIYEYINVALPLITVCIDEGNTPYCDKEMLESLNKLTASTEQNEQVDPRWEALKNLNKK</sequence>
<evidence type="ECO:0000313" key="2">
    <source>
        <dbReference type="Proteomes" id="UP000218263"/>
    </source>
</evidence>
<gene>
    <name evidence="1" type="ORF">MgSA37_00309</name>
</gene>
<dbReference type="RefSeq" id="WP_096349511.1">
    <property type="nucleotide sequence ID" value="NZ_AP017313.1"/>
</dbReference>
<dbReference type="OrthoDB" id="1524821at2"/>
<reference evidence="1 2" key="1">
    <citation type="submission" date="2015-12" db="EMBL/GenBank/DDBJ databases">
        <title>Genome sequence of Mucilaginibacter gotjawali.</title>
        <authorList>
            <person name="Lee J.S."/>
            <person name="Lee K.C."/>
            <person name="Kim K.K."/>
            <person name="Lee B.W."/>
        </authorList>
    </citation>
    <scope>NUCLEOTIDE SEQUENCE [LARGE SCALE GENOMIC DNA]</scope>
    <source>
        <strain evidence="1 2">SA3-7</strain>
    </source>
</reference>
<name>A0A110B028_9SPHI</name>
<dbReference type="AlphaFoldDB" id="A0A110B028"/>
<dbReference type="Pfam" id="PF02620">
    <property type="entry name" value="YceD"/>
    <property type="match status" value="1"/>
</dbReference>
<dbReference type="Proteomes" id="UP000218263">
    <property type="component" value="Chromosome"/>
</dbReference>
<dbReference type="InterPro" id="IPR003772">
    <property type="entry name" value="YceD"/>
</dbReference>
<dbReference type="KEGG" id="mgot:MgSA37_00309"/>
<keyword evidence="2" id="KW-1185">Reference proteome</keyword>